<dbReference type="InterPro" id="IPR010980">
    <property type="entry name" value="Cyt_c/b562"/>
</dbReference>
<dbReference type="SUPFAM" id="SSF47175">
    <property type="entry name" value="Cytochromes"/>
    <property type="match status" value="1"/>
</dbReference>
<dbReference type="InterPro" id="IPR015984">
    <property type="entry name" value="Cyt_c_prime_subgr"/>
</dbReference>
<dbReference type="InterPro" id="IPR012127">
    <property type="entry name" value="Cyt_c_prime"/>
</dbReference>
<keyword evidence="6" id="KW-0732">Signal</keyword>
<dbReference type="PROSITE" id="PS51009">
    <property type="entry name" value="CYTCII"/>
    <property type="match status" value="1"/>
</dbReference>
<evidence type="ECO:0000313" key="7">
    <source>
        <dbReference type="EMBL" id="MEJ6009869.1"/>
    </source>
</evidence>
<evidence type="ECO:0000256" key="3">
    <source>
        <dbReference type="ARBA" id="ARBA00022723"/>
    </source>
</evidence>
<proteinExistence type="predicted"/>
<dbReference type="Pfam" id="PF01322">
    <property type="entry name" value="Cytochrom_C_2"/>
    <property type="match status" value="1"/>
</dbReference>
<evidence type="ECO:0000256" key="6">
    <source>
        <dbReference type="SAM" id="SignalP"/>
    </source>
</evidence>
<keyword evidence="1" id="KW-0813">Transport</keyword>
<feature type="chain" id="PRO_5045255332" evidence="6">
    <location>
        <begin position="25"/>
        <end position="153"/>
    </location>
</feature>
<dbReference type="EMBL" id="JBBHJY010000003">
    <property type="protein sequence ID" value="MEJ6009869.1"/>
    <property type="molecule type" value="Genomic_DNA"/>
</dbReference>
<dbReference type="RefSeq" id="WP_339966183.1">
    <property type="nucleotide sequence ID" value="NZ_JBBHJY010000003.1"/>
</dbReference>
<evidence type="ECO:0000256" key="4">
    <source>
        <dbReference type="ARBA" id="ARBA00022982"/>
    </source>
</evidence>
<evidence type="ECO:0000256" key="1">
    <source>
        <dbReference type="ARBA" id="ARBA00022448"/>
    </source>
</evidence>
<comment type="caution">
    <text evidence="7">The sequence shown here is derived from an EMBL/GenBank/DDBJ whole genome shotgun (WGS) entry which is preliminary data.</text>
</comment>
<evidence type="ECO:0000256" key="5">
    <source>
        <dbReference type="ARBA" id="ARBA00023004"/>
    </source>
</evidence>
<keyword evidence="5" id="KW-0408">Iron</keyword>
<dbReference type="PRINTS" id="PR00608">
    <property type="entry name" value="CYTCHROMECII"/>
</dbReference>
<gene>
    <name evidence="7" type="ORF">WG900_08045</name>
</gene>
<keyword evidence="2" id="KW-0349">Heme</keyword>
<evidence type="ECO:0000256" key="2">
    <source>
        <dbReference type="ARBA" id="ARBA00022617"/>
    </source>
</evidence>
<dbReference type="Proteomes" id="UP001379235">
    <property type="component" value="Unassembled WGS sequence"/>
</dbReference>
<protein>
    <submittedName>
        <fullName evidence="7">Cytochrome c</fullName>
    </submittedName>
</protein>
<accession>A0ABU8S7L2</accession>
<reference evidence="7 8" key="1">
    <citation type="submission" date="2024-03" db="EMBL/GenBank/DDBJ databases">
        <authorList>
            <person name="Jo J.-H."/>
        </authorList>
    </citation>
    <scope>NUCLEOTIDE SEQUENCE [LARGE SCALE GENOMIC DNA]</scope>
    <source>
        <strain evidence="7 8">AS3R-12</strain>
    </source>
</reference>
<name>A0ABU8S7L2_9SPHN</name>
<keyword evidence="8" id="KW-1185">Reference proteome</keyword>
<keyword evidence="4" id="KW-0249">Electron transport</keyword>
<feature type="signal peptide" evidence="6">
    <location>
        <begin position="1"/>
        <end position="24"/>
    </location>
</feature>
<dbReference type="Gene3D" id="1.20.120.10">
    <property type="entry name" value="Cytochrome c/b562"/>
    <property type="match status" value="1"/>
</dbReference>
<keyword evidence="3" id="KW-0479">Metal-binding</keyword>
<dbReference type="InterPro" id="IPR002321">
    <property type="entry name" value="Cyt_c_II"/>
</dbReference>
<sequence length="153" mass="15583">MSYKKLIVLAAVAGSLGLGAVTMAASPQQTISERQANFKVIGKSFKAMLDEGRKPAPSIAVYRVNADAVAKAAAKVSGHFPKGTGSEAGVKTAALPAIWQKNVEFKGAAAKLVAASRKLSAAAKSGNVDATKAAVMGLGPTCKGCHDPFKAKD</sequence>
<evidence type="ECO:0000313" key="8">
    <source>
        <dbReference type="Proteomes" id="UP001379235"/>
    </source>
</evidence>
<organism evidence="7 8">
    <name type="scientific">Novosphingobium aquae</name>
    <dbReference type="NCBI Taxonomy" id="3133435"/>
    <lineage>
        <taxon>Bacteria</taxon>
        <taxon>Pseudomonadati</taxon>
        <taxon>Pseudomonadota</taxon>
        <taxon>Alphaproteobacteria</taxon>
        <taxon>Sphingomonadales</taxon>
        <taxon>Sphingomonadaceae</taxon>
        <taxon>Novosphingobium</taxon>
    </lineage>
</organism>
<dbReference type="PIRSF" id="PIRSF000027">
    <property type="entry name" value="Cytc_c_prime"/>
    <property type="match status" value="1"/>
</dbReference>